<proteinExistence type="predicted"/>
<evidence type="ECO:0000313" key="2">
    <source>
        <dbReference type="Proteomes" id="UP000199229"/>
    </source>
</evidence>
<dbReference type="RefSeq" id="WP_091972650.1">
    <property type="nucleotide sequence ID" value="NZ_FOPM01000015.1"/>
</dbReference>
<reference evidence="2" key="1">
    <citation type="submission" date="2016-10" db="EMBL/GenBank/DDBJ databases">
        <authorList>
            <person name="Varghese N."/>
            <person name="Submissions S."/>
        </authorList>
    </citation>
    <scope>NUCLEOTIDE SEQUENCE [LARGE SCALE GENOMIC DNA]</scope>
    <source>
        <strain evidence="2">Gh-105</strain>
    </source>
</reference>
<accession>A0A1I2VGV1</accession>
<organism evidence="1 2">
    <name type="scientific">Methylobacterium gossipiicola</name>
    <dbReference type="NCBI Taxonomy" id="582675"/>
    <lineage>
        <taxon>Bacteria</taxon>
        <taxon>Pseudomonadati</taxon>
        <taxon>Pseudomonadota</taxon>
        <taxon>Alphaproteobacteria</taxon>
        <taxon>Hyphomicrobiales</taxon>
        <taxon>Methylobacteriaceae</taxon>
        <taxon>Methylobacterium</taxon>
    </lineage>
</organism>
<protein>
    <recommendedName>
        <fullName evidence="3">SMI1/KNR4 family protein</fullName>
    </recommendedName>
</protein>
<evidence type="ECO:0008006" key="3">
    <source>
        <dbReference type="Google" id="ProtNLM"/>
    </source>
</evidence>
<dbReference type="Proteomes" id="UP000199229">
    <property type="component" value="Unassembled WGS sequence"/>
</dbReference>
<name>A0A1I2VGV1_9HYPH</name>
<dbReference type="AlphaFoldDB" id="A0A1I2VGV1"/>
<dbReference type="EMBL" id="FOPM01000015">
    <property type="protein sequence ID" value="SFG88555.1"/>
    <property type="molecule type" value="Genomic_DNA"/>
</dbReference>
<gene>
    <name evidence="1" type="ORF">SAMN05192565_11528</name>
</gene>
<dbReference type="OrthoDB" id="7557511at2"/>
<sequence>MSRFDTTAEAVRVVLAPFGALRPQFPADWNGEIALHPSLIRFYGEVGPYGEDGPHGPDGLTIPTTGNAFAIPPLARLWEGQAGYRWHGLTGKRLAGWRDEWLVVADQGGDPFILDGTTGAVLHAHHGGGAWEPEPIFADVFAMALVLGTIGAVHEEGGEGLYDEEFEVRPAWRAVLRARLAPSVGETEADSIASRFGW</sequence>
<keyword evidence="2" id="KW-1185">Reference proteome</keyword>
<evidence type="ECO:0000313" key="1">
    <source>
        <dbReference type="EMBL" id="SFG88555.1"/>
    </source>
</evidence>